<dbReference type="AlphaFoldDB" id="A0A7W3TDC6"/>
<feature type="transmembrane region" description="Helical" evidence="6">
    <location>
        <begin position="253"/>
        <end position="275"/>
    </location>
</feature>
<feature type="transmembrane region" description="Helical" evidence="6">
    <location>
        <begin position="411"/>
        <end position="429"/>
    </location>
</feature>
<name>A0A7W3TDC6_9ACTN</name>
<evidence type="ECO:0000256" key="4">
    <source>
        <dbReference type="ARBA" id="ARBA00023136"/>
    </source>
</evidence>
<protein>
    <submittedName>
        <fullName evidence="8">MFS transporter</fullName>
    </submittedName>
</protein>
<dbReference type="InterPro" id="IPR011701">
    <property type="entry name" value="MFS"/>
</dbReference>
<evidence type="ECO:0000313" key="8">
    <source>
        <dbReference type="EMBL" id="MBB0244789.1"/>
    </source>
</evidence>
<dbReference type="InterPro" id="IPR036259">
    <property type="entry name" value="MFS_trans_sf"/>
</dbReference>
<feature type="transmembrane region" description="Helical" evidence="6">
    <location>
        <begin position="379"/>
        <end position="399"/>
    </location>
</feature>
<dbReference type="PROSITE" id="PS50850">
    <property type="entry name" value="MFS"/>
    <property type="match status" value="1"/>
</dbReference>
<dbReference type="InterPro" id="IPR050327">
    <property type="entry name" value="Proton-linked_MCT"/>
</dbReference>
<evidence type="ECO:0000259" key="7">
    <source>
        <dbReference type="PROSITE" id="PS50850"/>
    </source>
</evidence>
<dbReference type="PANTHER" id="PTHR11360">
    <property type="entry name" value="MONOCARBOXYLATE TRANSPORTER"/>
    <property type="match status" value="1"/>
</dbReference>
<evidence type="ECO:0000256" key="5">
    <source>
        <dbReference type="SAM" id="MobiDB-lite"/>
    </source>
</evidence>
<gene>
    <name evidence="8" type="ORF">FNQ90_11900</name>
</gene>
<feature type="transmembrane region" description="Helical" evidence="6">
    <location>
        <begin position="319"/>
        <end position="340"/>
    </location>
</feature>
<dbReference type="Proteomes" id="UP000538929">
    <property type="component" value="Unassembled WGS sequence"/>
</dbReference>
<keyword evidence="4 6" id="KW-0472">Membrane</keyword>
<keyword evidence="3 6" id="KW-1133">Transmembrane helix</keyword>
<comment type="subcellular location">
    <subcellularLocation>
        <location evidence="1">Cell membrane</location>
        <topology evidence="1">Multi-pass membrane protein</topology>
    </subcellularLocation>
</comment>
<organism evidence="8 9">
    <name type="scientific">Streptomyces alkaliphilus</name>
    <dbReference type="NCBI Taxonomy" id="1472722"/>
    <lineage>
        <taxon>Bacteria</taxon>
        <taxon>Bacillati</taxon>
        <taxon>Actinomycetota</taxon>
        <taxon>Actinomycetes</taxon>
        <taxon>Kitasatosporales</taxon>
        <taxon>Streptomycetaceae</taxon>
        <taxon>Streptomyces</taxon>
    </lineage>
</organism>
<dbReference type="CDD" id="cd17355">
    <property type="entry name" value="MFS_YcxA_like"/>
    <property type="match status" value="1"/>
</dbReference>
<evidence type="ECO:0000256" key="6">
    <source>
        <dbReference type="SAM" id="Phobius"/>
    </source>
</evidence>
<feature type="region of interest" description="Disordered" evidence="5">
    <location>
        <begin position="1"/>
        <end position="28"/>
    </location>
</feature>
<feature type="transmembrane region" description="Helical" evidence="6">
    <location>
        <begin position="99"/>
        <end position="120"/>
    </location>
</feature>
<dbReference type="EMBL" id="VKHT01000314">
    <property type="protein sequence ID" value="MBB0244789.1"/>
    <property type="molecule type" value="Genomic_DNA"/>
</dbReference>
<dbReference type="Gene3D" id="1.20.1250.20">
    <property type="entry name" value="MFS general substrate transporter like domains"/>
    <property type="match status" value="2"/>
</dbReference>
<feature type="transmembrane region" description="Helical" evidence="6">
    <location>
        <begin position="126"/>
        <end position="147"/>
    </location>
</feature>
<dbReference type="PANTHER" id="PTHR11360:SF284">
    <property type="entry name" value="EG:103B4.3 PROTEIN-RELATED"/>
    <property type="match status" value="1"/>
</dbReference>
<comment type="caution">
    <text evidence="8">The sequence shown here is derived from an EMBL/GenBank/DDBJ whole genome shotgun (WGS) entry which is preliminary data.</text>
</comment>
<evidence type="ECO:0000256" key="3">
    <source>
        <dbReference type="ARBA" id="ARBA00022989"/>
    </source>
</evidence>
<dbReference type="InterPro" id="IPR020846">
    <property type="entry name" value="MFS_dom"/>
</dbReference>
<feature type="domain" description="Major facilitator superfamily (MFS) profile" evidence="7">
    <location>
        <begin position="34"/>
        <end position="434"/>
    </location>
</feature>
<sequence length="443" mass="45353">MTTSAAHTRRDAGPPSCGDPSPPPRDAGGRAWGVAAVTGVAIVVAGVFSTIPGLLQDPLHREFAWSRGEIGLAASANMVLYGLTAPFAAALADRLGLRRVVAGALGLLVAGALLSTVMTAAWQFVLFWGLLIGSGMGALSMTLGAVVTHRWFVAHRGLVTGLLSSGGVLGQMVFLPGLAWIVARHDWRPALIGPALLALAVVPLVVLLLRDHPADIGRRPYGGTVPVPKPPPVPGAARRALTVLRRAAGTVPFWVLAAAFAICGATTNGILWTHFVPAAHDHGMPAGTASGLLALIGVFTVVGTVLAGRLTDRMDPRRLLAICFALRGVLLLSLPVVLAATVTPATMVFVVAFGLVDLATVPPVIALCRRFHGDDGAVVFGWVAATHQVGAAIVAFLAGVARDAFGSYTPVWVLLAAACAVGALLSSVLRGAGPPDAATRTGG</sequence>
<feature type="transmembrane region" description="Helical" evidence="6">
    <location>
        <begin position="346"/>
        <end position="367"/>
    </location>
</feature>
<dbReference type="GO" id="GO:0022857">
    <property type="term" value="F:transmembrane transporter activity"/>
    <property type="evidence" value="ECO:0007669"/>
    <property type="project" value="InterPro"/>
</dbReference>
<dbReference type="Pfam" id="PF07690">
    <property type="entry name" value="MFS_1"/>
    <property type="match status" value="1"/>
</dbReference>
<reference evidence="9" key="1">
    <citation type="submission" date="2019-10" db="EMBL/GenBank/DDBJ databases">
        <title>Streptomyces sp. nov., a novel actinobacterium isolated from alkaline environment.</title>
        <authorList>
            <person name="Golinska P."/>
        </authorList>
    </citation>
    <scope>NUCLEOTIDE SEQUENCE [LARGE SCALE GENOMIC DNA]</scope>
    <source>
        <strain evidence="9">DSM 42118</strain>
    </source>
</reference>
<evidence type="ECO:0000256" key="2">
    <source>
        <dbReference type="ARBA" id="ARBA00022692"/>
    </source>
</evidence>
<feature type="transmembrane region" description="Helical" evidence="6">
    <location>
        <begin position="71"/>
        <end position="92"/>
    </location>
</feature>
<evidence type="ECO:0000256" key="1">
    <source>
        <dbReference type="ARBA" id="ARBA00004651"/>
    </source>
</evidence>
<proteinExistence type="predicted"/>
<accession>A0A7W3TDC6</accession>
<feature type="transmembrane region" description="Helical" evidence="6">
    <location>
        <begin position="159"/>
        <end position="183"/>
    </location>
</feature>
<feature type="transmembrane region" description="Helical" evidence="6">
    <location>
        <begin position="287"/>
        <end position="307"/>
    </location>
</feature>
<keyword evidence="9" id="KW-1185">Reference proteome</keyword>
<feature type="transmembrane region" description="Helical" evidence="6">
    <location>
        <begin position="189"/>
        <end position="209"/>
    </location>
</feature>
<evidence type="ECO:0000313" key="9">
    <source>
        <dbReference type="Proteomes" id="UP000538929"/>
    </source>
</evidence>
<dbReference type="GO" id="GO:0005886">
    <property type="term" value="C:plasma membrane"/>
    <property type="evidence" value="ECO:0007669"/>
    <property type="project" value="UniProtKB-SubCell"/>
</dbReference>
<dbReference type="SUPFAM" id="SSF103473">
    <property type="entry name" value="MFS general substrate transporter"/>
    <property type="match status" value="1"/>
</dbReference>
<feature type="transmembrane region" description="Helical" evidence="6">
    <location>
        <begin position="31"/>
        <end position="51"/>
    </location>
</feature>
<keyword evidence="2 6" id="KW-0812">Transmembrane</keyword>